<sequence>MAKKINNQIFTDLSQIISKRKHNSVVNNKFCQRLKDLRLSENLTQKELAIKLGKSRTTVYEWERNGHEPDYDTLIDIAEIFNVSLDCLLGNTDI</sequence>
<organism evidence="3 4">
    <name type="scientific">Candidatus Caccopulliclostridium gallistercoris</name>
    <dbReference type="NCBI Taxonomy" id="2840719"/>
    <lineage>
        <taxon>Bacteria</taxon>
        <taxon>Bacillati</taxon>
        <taxon>Bacillota</taxon>
        <taxon>Clostridia</taxon>
        <taxon>Candidatus Caccopulliclostridium</taxon>
    </lineage>
</organism>
<evidence type="ECO:0000313" key="4">
    <source>
        <dbReference type="Proteomes" id="UP000886861"/>
    </source>
</evidence>
<reference evidence="3" key="2">
    <citation type="journal article" date="2021" name="PeerJ">
        <title>Extensive microbial diversity within the chicken gut microbiome revealed by metagenomics and culture.</title>
        <authorList>
            <person name="Gilroy R."/>
            <person name="Ravi A."/>
            <person name="Getino M."/>
            <person name="Pursley I."/>
            <person name="Horton D.L."/>
            <person name="Alikhan N.F."/>
            <person name="Baker D."/>
            <person name="Gharbi K."/>
            <person name="Hall N."/>
            <person name="Watson M."/>
            <person name="Adriaenssens E.M."/>
            <person name="Foster-Nyarko E."/>
            <person name="Jarju S."/>
            <person name="Secka A."/>
            <person name="Antonio M."/>
            <person name="Oren A."/>
            <person name="Chaudhuri R.R."/>
            <person name="La Ragione R."/>
            <person name="Hildebrand F."/>
            <person name="Pallen M.J."/>
        </authorList>
    </citation>
    <scope>NUCLEOTIDE SEQUENCE</scope>
    <source>
        <strain evidence="3">CHK186-9395</strain>
    </source>
</reference>
<dbReference type="AlphaFoldDB" id="A0A9D1NFV8"/>
<proteinExistence type="predicted"/>
<dbReference type="Gene3D" id="1.10.260.40">
    <property type="entry name" value="lambda repressor-like DNA-binding domains"/>
    <property type="match status" value="1"/>
</dbReference>
<name>A0A9D1NFV8_9FIRM</name>
<evidence type="ECO:0000259" key="2">
    <source>
        <dbReference type="PROSITE" id="PS50943"/>
    </source>
</evidence>
<dbReference type="Proteomes" id="UP000886861">
    <property type="component" value="Unassembled WGS sequence"/>
</dbReference>
<comment type="caution">
    <text evidence="3">The sequence shown here is derived from an EMBL/GenBank/DDBJ whole genome shotgun (WGS) entry which is preliminary data.</text>
</comment>
<dbReference type="PANTHER" id="PTHR46558">
    <property type="entry name" value="TRACRIPTIONAL REGULATORY PROTEIN-RELATED-RELATED"/>
    <property type="match status" value="1"/>
</dbReference>
<dbReference type="CDD" id="cd00093">
    <property type="entry name" value="HTH_XRE"/>
    <property type="match status" value="1"/>
</dbReference>
<gene>
    <name evidence="3" type="ORF">IAA62_05185</name>
</gene>
<dbReference type="PANTHER" id="PTHR46558:SF11">
    <property type="entry name" value="HTH-TYPE TRANSCRIPTIONAL REGULATOR XRE"/>
    <property type="match status" value="1"/>
</dbReference>
<keyword evidence="1" id="KW-0238">DNA-binding</keyword>
<reference evidence="3" key="1">
    <citation type="submission" date="2020-10" db="EMBL/GenBank/DDBJ databases">
        <authorList>
            <person name="Gilroy R."/>
        </authorList>
    </citation>
    <scope>NUCLEOTIDE SEQUENCE</scope>
    <source>
        <strain evidence="3">CHK186-9395</strain>
    </source>
</reference>
<dbReference type="Pfam" id="PF01381">
    <property type="entry name" value="HTH_3"/>
    <property type="match status" value="1"/>
</dbReference>
<dbReference type="InterPro" id="IPR001387">
    <property type="entry name" value="Cro/C1-type_HTH"/>
</dbReference>
<dbReference type="EMBL" id="DVOJ01000018">
    <property type="protein sequence ID" value="HIV01924.1"/>
    <property type="molecule type" value="Genomic_DNA"/>
</dbReference>
<feature type="domain" description="HTH cro/C1-type" evidence="2">
    <location>
        <begin position="34"/>
        <end position="88"/>
    </location>
</feature>
<dbReference type="SUPFAM" id="SSF47413">
    <property type="entry name" value="lambda repressor-like DNA-binding domains"/>
    <property type="match status" value="1"/>
</dbReference>
<accession>A0A9D1NFV8</accession>
<evidence type="ECO:0000313" key="3">
    <source>
        <dbReference type="EMBL" id="HIV01924.1"/>
    </source>
</evidence>
<dbReference type="SMART" id="SM00530">
    <property type="entry name" value="HTH_XRE"/>
    <property type="match status" value="1"/>
</dbReference>
<dbReference type="InterPro" id="IPR010982">
    <property type="entry name" value="Lambda_DNA-bd_dom_sf"/>
</dbReference>
<protein>
    <submittedName>
        <fullName evidence="3">Helix-turn-helix transcriptional regulator</fullName>
    </submittedName>
</protein>
<evidence type="ECO:0000256" key="1">
    <source>
        <dbReference type="ARBA" id="ARBA00023125"/>
    </source>
</evidence>
<dbReference type="PROSITE" id="PS50943">
    <property type="entry name" value="HTH_CROC1"/>
    <property type="match status" value="1"/>
</dbReference>
<dbReference type="GO" id="GO:0003677">
    <property type="term" value="F:DNA binding"/>
    <property type="evidence" value="ECO:0007669"/>
    <property type="project" value="UniProtKB-KW"/>
</dbReference>